<accession>Q98QW9</accession>
<evidence type="ECO:0000313" key="2">
    <source>
        <dbReference type="EMBL" id="CAC13414.1"/>
    </source>
</evidence>
<feature type="transmembrane region" description="Helical" evidence="1">
    <location>
        <begin position="51"/>
        <end position="73"/>
    </location>
</feature>
<keyword evidence="3" id="KW-1185">Reference proteome</keyword>
<proteinExistence type="predicted"/>
<keyword evidence="1" id="KW-0812">Transmembrane</keyword>
<dbReference type="EMBL" id="AL445563">
    <property type="protein sequence ID" value="CAC13414.1"/>
    <property type="molecule type" value="Genomic_DNA"/>
</dbReference>
<dbReference type="RefSeq" id="WP_010925045.1">
    <property type="nucleotide sequence ID" value="NC_002771.1"/>
</dbReference>
<dbReference type="NCBIfam" id="NF045846">
    <property type="entry name" value="MSC0882_dom"/>
    <property type="match status" value="1"/>
</dbReference>
<dbReference type="KEGG" id="mpu:MYPU_2410"/>
<keyword evidence="1" id="KW-0472">Membrane</keyword>
<gene>
    <name evidence="2" type="ordered locus">MYPU_2410</name>
</gene>
<feature type="transmembrane region" description="Helical" evidence="1">
    <location>
        <begin position="155"/>
        <end position="175"/>
    </location>
</feature>
<name>Q98QW9_MYCPU</name>
<evidence type="ECO:0000256" key="1">
    <source>
        <dbReference type="SAM" id="Phobius"/>
    </source>
</evidence>
<reference evidence="2 3" key="1">
    <citation type="journal article" date="2001" name="Nucleic Acids Res.">
        <title>The complete genome sequence of the murine respiratory pathogen Mycoplasma pulmonis.</title>
        <authorList>
            <person name="Chambaud I."/>
            <person name="Heilig R."/>
            <person name="Ferris S."/>
            <person name="Barbe V."/>
            <person name="Samson D."/>
            <person name="Galisson F."/>
            <person name="Moszer I."/>
            <person name="Dybvig K."/>
            <person name="Wroblewski H."/>
            <person name="Viari A."/>
            <person name="Rocha E.P.C."/>
            <person name="Blanchard A."/>
        </authorList>
    </citation>
    <scope>NUCLEOTIDE SEQUENCE [LARGE SCALE GENOMIC DNA]</scope>
    <source>
        <strain evidence="2 3">UAB CTIP</strain>
    </source>
</reference>
<dbReference type="InterPro" id="IPR059214">
    <property type="entry name" value="MSC_0882-like"/>
</dbReference>
<feature type="transmembrane region" description="Helical" evidence="1">
    <location>
        <begin position="207"/>
        <end position="228"/>
    </location>
</feature>
<feature type="transmembrane region" description="Helical" evidence="1">
    <location>
        <begin position="263"/>
        <end position="285"/>
    </location>
</feature>
<keyword evidence="1" id="KW-1133">Transmembrane helix</keyword>
<dbReference type="BioCyc" id="MPUL272635:G1GT6-242-MONOMER"/>
<protein>
    <submittedName>
        <fullName evidence="2">Uncharacterized protein</fullName>
    </submittedName>
</protein>
<sequence length="294" mass="34138">MDIKPLHDTSTINIVSPSNQYNKILLESSKVKDPKGIMEASAYRVFRSEKIINFLTLILFLVAIVIVAIFLLINAFKPTLLSEKLTSSSNTYYFLGGLSSFVMFAKIISILIDLKNLKNSETSYRNEVQRGDTPNGPQYMKNAYKKIILRQIDHNWISIILLWFCSIFLGILYALKDVNTSVSLGIFGRIDFNFKELIRIMFGNANLVITIFIIVLAAWVVLHVFFALSRKKRKSDIEQSFGGKENWITDEVYEKITKGRRKIWFRIFLVINFILILVPALFLFWRWMKNRRKA</sequence>
<dbReference type="STRING" id="272635.gene:17576829"/>
<dbReference type="PIR" id="A90542">
    <property type="entry name" value="A90542"/>
</dbReference>
<dbReference type="HOGENOM" id="CLU_946019_0_0_14"/>
<dbReference type="eggNOG" id="ENOG5031Y9T">
    <property type="taxonomic scope" value="Bacteria"/>
</dbReference>
<organism evidence="3">
    <name type="scientific">Mycoplasmopsis pulmonis (strain UAB CTIP)</name>
    <name type="common">Mycoplasma pulmonis</name>
    <dbReference type="NCBI Taxonomy" id="272635"/>
    <lineage>
        <taxon>Bacteria</taxon>
        <taxon>Bacillati</taxon>
        <taxon>Mycoplasmatota</taxon>
        <taxon>Mycoplasmoidales</taxon>
        <taxon>Metamycoplasmataceae</taxon>
        <taxon>Mycoplasmopsis</taxon>
    </lineage>
</organism>
<dbReference type="Proteomes" id="UP000000528">
    <property type="component" value="Chromosome"/>
</dbReference>
<feature type="transmembrane region" description="Helical" evidence="1">
    <location>
        <begin position="93"/>
        <end position="112"/>
    </location>
</feature>
<evidence type="ECO:0000313" key="3">
    <source>
        <dbReference type="Proteomes" id="UP000000528"/>
    </source>
</evidence>
<dbReference type="AlphaFoldDB" id="Q98QW9"/>